<dbReference type="GO" id="GO:0004364">
    <property type="term" value="F:glutathione transferase activity"/>
    <property type="evidence" value="ECO:0007669"/>
    <property type="project" value="UniProtKB-EC"/>
</dbReference>
<evidence type="ECO:0000256" key="2">
    <source>
        <dbReference type="ARBA" id="ARBA00005861"/>
    </source>
</evidence>
<dbReference type="PROSITE" id="PS50404">
    <property type="entry name" value="GST_NTER"/>
    <property type="match status" value="1"/>
</dbReference>
<keyword evidence="4" id="KW-0808">Transferase</keyword>
<comment type="caution">
    <text evidence="8">The sequence shown here is derived from an EMBL/GenBank/DDBJ whole genome shotgun (WGS) entry which is preliminary data.</text>
</comment>
<evidence type="ECO:0000313" key="9">
    <source>
        <dbReference type="Proteomes" id="UP000054937"/>
    </source>
</evidence>
<dbReference type="SUPFAM" id="SSF52833">
    <property type="entry name" value="Thioredoxin-like"/>
    <property type="match status" value="1"/>
</dbReference>
<dbReference type="GO" id="GO:0006749">
    <property type="term" value="P:glutathione metabolic process"/>
    <property type="evidence" value="ECO:0007669"/>
    <property type="project" value="TreeGrafter"/>
</dbReference>
<comment type="similarity">
    <text evidence="2">Belongs to the GST superfamily. Mu family.</text>
</comment>
<evidence type="ECO:0000256" key="3">
    <source>
        <dbReference type="ARBA" id="ARBA00012452"/>
    </source>
</evidence>
<dbReference type="OMA" id="MAPTFAY"/>
<dbReference type="SFLD" id="SFLDG01205">
    <property type="entry name" value="AMPS.1"/>
    <property type="match status" value="1"/>
</dbReference>
<dbReference type="AlphaFoldDB" id="A0A0V0QQ70"/>
<evidence type="ECO:0000259" key="7">
    <source>
        <dbReference type="PROSITE" id="PS50405"/>
    </source>
</evidence>
<protein>
    <recommendedName>
        <fullName evidence="3">glutathione transferase</fullName>
        <ecNumber evidence="3">2.5.1.18</ecNumber>
    </recommendedName>
</protein>
<dbReference type="InterPro" id="IPR004046">
    <property type="entry name" value="GST_C"/>
</dbReference>
<dbReference type="Pfam" id="PF02798">
    <property type="entry name" value="GST_N"/>
    <property type="match status" value="1"/>
</dbReference>
<dbReference type="InterPro" id="IPR040079">
    <property type="entry name" value="Glutathione_S-Trfase"/>
</dbReference>
<evidence type="ECO:0000259" key="6">
    <source>
        <dbReference type="PROSITE" id="PS50404"/>
    </source>
</evidence>
<evidence type="ECO:0000256" key="5">
    <source>
        <dbReference type="ARBA" id="ARBA00047960"/>
    </source>
</evidence>
<sequence>MSQQQQVVLGYWPIRGKAQFLRYLLEYTQIPYEDKIYTDPKQWFEQDKKNLGIEFPNLPYLIDGDFKLTESAAIGKYIANKSQQADQLLGNNNLNKFGQINMLYSVIHDLQAQINKLCYQFDEKTFEAQKEQFYKDNIEKFVQNLSSYLANKKFLLGEELTLPDFVFFEMIDQLNYMLPEQIKEFENLKNYIKNFREVESLKKFFGENENKVFNSPMYAAWAGPNFDKEAFLKAHKQ</sequence>
<dbReference type="Pfam" id="PF14497">
    <property type="entry name" value="GST_C_3"/>
    <property type="match status" value="1"/>
</dbReference>
<keyword evidence="9" id="KW-1185">Reference proteome</keyword>
<dbReference type="Gene3D" id="3.40.30.10">
    <property type="entry name" value="Glutaredoxin"/>
    <property type="match status" value="1"/>
</dbReference>
<dbReference type="OrthoDB" id="410118at2759"/>
<dbReference type="PANTHER" id="PTHR11571:SF222">
    <property type="entry name" value="GLUTATHIONE TRANSFERASE"/>
    <property type="match status" value="1"/>
</dbReference>
<feature type="domain" description="GST C-terminal" evidence="7">
    <location>
        <begin position="93"/>
        <end position="217"/>
    </location>
</feature>
<comment type="function">
    <text evidence="1">Conjugation of reduced glutathione to a wide number of exogenous and endogenous hydrophobic electrophiles.</text>
</comment>
<dbReference type="InterPro" id="IPR050213">
    <property type="entry name" value="GST_superfamily"/>
</dbReference>
<organism evidence="8 9">
    <name type="scientific">Pseudocohnilembus persalinus</name>
    <name type="common">Ciliate</name>
    <dbReference type="NCBI Taxonomy" id="266149"/>
    <lineage>
        <taxon>Eukaryota</taxon>
        <taxon>Sar</taxon>
        <taxon>Alveolata</taxon>
        <taxon>Ciliophora</taxon>
        <taxon>Intramacronucleata</taxon>
        <taxon>Oligohymenophorea</taxon>
        <taxon>Scuticociliatia</taxon>
        <taxon>Philasterida</taxon>
        <taxon>Pseudocohnilembidae</taxon>
        <taxon>Pseudocohnilembus</taxon>
    </lineage>
</organism>
<dbReference type="InParanoid" id="A0A0V0QQ70"/>
<dbReference type="PROSITE" id="PS50405">
    <property type="entry name" value="GST_CTER"/>
    <property type="match status" value="1"/>
</dbReference>
<dbReference type="EC" id="2.5.1.18" evidence="3"/>
<name>A0A0V0QQ70_PSEPJ</name>
<dbReference type="Proteomes" id="UP000054937">
    <property type="component" value="Unassembled WGS sequence"/>
</dbReference>
<gene>
    <name evidence="8" type="ORF">PPERSA_00721</name>
</gene>
<dbReference type="PANTHER" id="PTHR11571">
    <property type="entry name" value="GLUTATHIONE S-TRANSFERASE"/>
    <property type="match status" value="1"/>
</dbReference>
<dbReference type="InterPro" id="IPR036249">
    <property type="entry name" value="Thioredoxin-like_sf"/>
</dbReference>
<reference evidence="8 9" key="1">
    <citation type="journal article" date="2015" name="Sci. Rep.">
        <title>Genome of the facultative scuticociliatosis pathogen Pseudocohnilembus persalinus provides insight into its virulence through horizontal gene transfer.</title>
        <authorList>
            <person name="Xiong J."/>
            <person name="Wang G."/>
            <person name="Cheng J."/>
            <person name="Tian M."/>
            <person name="Pan X."/>
            <person name="Warren A."/>
            <person name="Jiang C."/>
            <person name="Yuan D."/>
            <person name="Miao W."/>
        </authorList>
    </citation>
    <scope>NUCLEOTIDE SEQUENCE [LARGE SCALE GENOMIC DNA]</scope>
    <source>
        <strain evidence="8">36N120E</strain>
    </source>
</reference>
<dbReference type="InterPro" id="IPR010987">
    <property type="entry name" value="Glutathione-S-Trfase_C-like"/>
</dbReference>
<dbReference type="Gene3D" id="1.20.1050.10">
    <property type="match status" value="1"/>
</dbReference>
<dbReference type="SFLD" id="SFLDS00019">
    <property type="entry name" value="Glutathione_Transferase_(cytos"/>
    <property type="match status" value="1"/>
</dbReference>
<evidence type="ECO:0000313" key="8">
    <source>
        <dbReference type="EMBL" id="KRX04409.1"/>
    </source>
</evidence>
<evidence type="ECO:0000256" key="4">
    <source>
        <dbReference type="ARBA" id="ARBA00022679"/>
    </source>
</evidence>
<dbReference type="SFLD" id="SFLDG00363">
    <property type="entry name" value="AMPS_(cytGST):_Alpha-__Mu-__Pi"/>
    <property type="match status" value="1"/>
</dbReference>
<dbReference type="InterPro" id="IPR036282">
    <property type="entry name" value="Glutathione-S-Trfase_C_sf"/>
</dbReference>
<evidence type="ECO:0000256" key="1">
    <source>
        <dbReference type="ARBA" id="ARBA00003701"/>
    </source>
</evidence>
<proteinExistence type="inferred from homology"/>
<dbReference type="SUPFAM" id="SSF47616">
    <property type="entry name" value="GST C-terminal domain-like"/>
    <property type="match status" value="1"/>
</dbReference>
<comment type="catalytic activity">
    <reaction evidence="5">
        <text>RX + glutathione = an S-substituted glutathione + a halide anion + H(+)</text>
        <dbReference type="Rhea" id="RHEA:16437"/>
        <dbReference type="ChEBI" id="CHEBI:15378"/>
        <dbReference type="ChEBI" id="CHEBI:16042"/>
        <dbReference type="ChEBI" id="CHEBI:17792"/>
        <dbReference type="ChEBI" id="CHEBI:57925"/>
        <dbReference type="ChEBI" id="CHEBI:90779"/>
        <dbReference type="EC" id="2.5.1.18"/>
    </reaction>
</comment>
<feature type="domain" description="GST N-terminal" evidence="6">
    <location>
        <begin position="5"/>
        <end position="86"/>
    </location>
</feature>
<accession>A0A0V0QQ70</accession>
<dbReference type="InterPro" id="IPR004045">
    <property type="entry name" value="Glutathione_S-Trfase_N"/>
</dbReference>
<dbReference type="EMBL" id="LDAU01000117">
    <property type="protein sequence ID" value="KRX04409.1"/>
    <property type="molecule type" value="Genomic_DNA"/>
</dbReference>